<gene>
    <name evidence="2" type="ORF">FCALED_LOCUS2983</name>
</gene>
<dbReference type="Proteomes" id="UP000789570">
    <property type="component" value="Unassembled WGS sequence"/>
</dbReference>
<keyword evidence="1" id="KW-0812">Transmembrane</keyword>
<sequence>MSAQGDKRNSLMESFMSDRPSLCMSTATIDSETLLPPPIHFTTTIHDPPMSIRRDPYVASQYFQPNLKYCPLNSNNNGEINTLNLEKNCPYDPSWVPEPLSSSPILSKFAFFESAENGSPSPLNSSKRKVTFAIPTPIKSQSDESQFASTSNPETLSSDVHLNVGLLTNEQGEVFKPKNKLKTWKELWSMPWKDEETKRLTKKFWFTFSITFCLVLILAVIGICLYAVFSPKTFKKDLSNDI</sequence>
<protein>
    <submittedName>
        <fullName evidence="2">8187_t:CDS:1</fullName>
    </submittedName>
</protein>
<dbReference type="OrthoDB" id="2409363at2759"/>
<comment type="caution">
    <text evidence="2">The sequence shown here is derived from an EMBL/GenBank/DDBJ whole genome shotgun (WGS) entry which is preliminary data.</text>
</comment>
<evidence type="ECO:0000313" key="3">
    <source>
        <dbReference type="Proteomes" id="UP000789570"/>
    </source>
</evidence>
<evidence type="ECO:0000256" key="1">
    <source>
        <dbReference type="SAM" id="Phobius"/>
    </source>
</evidence>
<keyword evidence="1" id="KW-0472">Membrane</keyword>
<dbReference type="EMBL" id="CAJVPQ010000495">
    <property type="protein sequence ID" value="CAG8486520.1"/>
    <property type="molecule type" value="Genomic_DNA"/>
</dbReference>
<evidence type="ECO:0000313" key="2">
    <source>
        <dbReference type="EMBL" id="CAG8486520.1"/>
    </source>
</evidence>
<dbReference type="AlphaFoldDB" id="A0A9N8WI77"/>
<keyword evidence="1" id="KW-1133">Transmembrane helix</keyword>
<organism evidence="2 3">
    <name type="scientific">Funneliformis caledonium</name>
    <dbReference type="NCBI Taxonomy" id="1117310"/>
    <lineage>
        <taxon>Eukaryota</taxon>
        <taxon>Fungi</taxon>
        <taxon>Fungi incertae sedis</taxon>
        <taxon>Mucoromycota</taxon>
        <taxon>Glomeromycotina</taxon>
        <taxon>Glomeromycetes</taxon>
        <taxon>Glomerales</taxon>
        <taxon>Glomeraceae</taxon>
        <taxon>Funneliformis</taxon>
    </lineage>
</organism>
<proteinExistence type="predicted"/>
<keyword evidence="3" id="KW-1185">Reference proteome</keyword>
<accession>A0A9N8WI77</accession>
<reference evidence="2" key="1">
    <citation type="submission" date="2021-06" db="EMBL/GenBank/DDBJ databases">
        <authorList>
            <person name="Kallberg Y."/>
            <person name="Tangrot J."/>
            <person name="Rosling A."/>
        </authorList>
    </citation>
    <scope>NUCLEOTIDE SEQUENCE</scope>
    <source>
        <strain evidence="2">UK204</strain>
    </source>
</reference>
<feature type="transmembrane region" description="Helical" evidence="1">
    <location>
        <begin position="204"/>
        <end position="229"/>
    </location>
</feature>
<name>A0A9N8WI77_9GLOM</name>